<dbReference type="Proteomes" id="UP000015105">
    <property type="component" value="Unassembled WGS sequence"/>
</dbReference>
<dbReference type="PANTHER" id="PTHR47718">
    <property type="entry name" value="OS01G0519700 PROTEIN"/>
    <property type="match status" value="1"/>
</dbReference>
<dbReference type="InterPro" id="IPR018289">
    <property type="entry name" value="MULE_transposase_dom"/>
</dbReference>
<reference evidence="3" key="2">
    <citation type="journal article" date="2017" name="Nat. Plants">
        <title>The Aegilops tauschii genome reveals multiple impacts of transposons.</title>
        <authorList>
            <person name="Zhao G."/>
            <person name="Zou C."/>
            <person name="Li K."/>
            <person name="Wang K."/>
            <person name="Li T."/>
            <person name="Gao L."/>
            <person name="Zhang X."/>
            <person name="Wang H."/>
            <person name="Yang Z."/>
            <person name="Liu X."/>
            <person name="Jiang W."/>
            <person name="Mao L."/>
            <person name="Kong X."/>
            <person name="Jiao Y."/>
            <person name="Jia J."/>
        </authorList>
    </citation>
    <scope>NUCLEOTIDE SEQUENCE [LARGE SCALE GENOMIC DNA]</scope>
    <source>
        <strain evidence="3">cv. AL8/78</strain>
    </source>
</reference>
<evidence type="ECO:0000313" key="3">
    <source>
        <dbReference type="Proteomes" id="UP000015105"/>
    </source>
</evidence>
<dbReference type="EnsemblPlants" id="AET0Gv20140100.1">
    <property type="protein sequence ID" value="AET0Gv20140100.1"/>
    <property type="gene ID" value="AET0Gv20140100"/>
</dbReference>
<feature type="domain" description="MULE transposase" evidence="1">
    <location>
        <begin position="152"/>
        <end position="224"/>
    </location>
</feature>
<protein>
    <recommendedName>
        <fullName evidence="1">MULE transposase domain-containing protein</fullName>
    </recommendedName>
</protein>
<evidence type="ECO:0000313" key="2">
    <source>
        <dbReference type="EnsemblPlants" id="AET0Gv20140100.1"/>
    </source>
</evidence>
<sequence length="336" mass="37603">ASAGTIATADFVCPGDLSDGHEGCISELPISFVEKFSSRDKLQQIVTAASTVKDVEHASAVIHNSSVDHRCASASSHGVAHLTCPATSVENTSAAEYEPNFSMVDGASATESGKSLQTQMNEPEFTTPRKKESIPLFCSSFTSSCDEKLNRVNHHLQSVFFGAAFLCNEQTESYVWLFETFLTAMGGVAPRLIITDEAVSMKNAIETVFPTTVHRLCMWNIMEKLPEKIGPIIREESEFWDKMNSCVWGSETPAEFESQWNSVITEYGLEENEWLVKRFSIRESWIPAYFMDIPLAGILRTTSRSESANSFFNRFIHRKLALVEFWLRFDTTLECQ</sequence>
<name>A0A452XG73_AEGTS</name>
<reference evidence="3" key="1">
    <citation type="journal article" date="2014" name="Science">
        <title>Ancient hybridizations among the ancestral genomes of bread wheat.</title>
        <authorList>
            <consortium name="International Wheat Genome Sequencing Consortium,"/>
            <person name="Marcussen T."/>
            <person name="Sandve S.R."/>
            <person name="Heier L."/>
            <person name="Spannagl M."/>
            <person name="Pfeifer M."/>
            <person name="Jakobsen K.S."/>
            <person name="Wulff B.B."/>
            <person name="Steuernagel B."/>
            <person name="Mayer K.F."/>
            <person name="Olsen O.A."/>
        </authorList>
    </citation>
    <scope>NUCLEOTIDE SEQUENCE [LARGE SCALE GENOMIC DNA]</scope>
    <source>
        <strain evidence="3">cv. AL8/78</strain>
    </source>
</reference>
<keyword evidence="3" id="KW-1185">Reference proteome</keyword>
<dbReference type="AlphaFoldDB" id="A0A452XG73"/>
<dbReference type="Pfam" id="PF10551">
    <property type="entry name" value="MULE"/>
    <property type="match status" value="1"/>
</dbReference>
<reference evidence="2" key="3">
    <citation type="submission" date="2019-03" db="UniProtKB">
        <authorList>
            <consortium name="EnsemblPlants"/>
        </authorList>
    </citation>
    <scope>IDENTIFICATION</scope>
</reference>
<organism evidence="2 3">
    <name type="scientific">Aegilops tauschii subsp. strangulata</name>
    <name type="common">Goatgrass</name>
    <dbReference type="NCBI Taxonomy" id="200361"/>
    <lineage>
        <taxon>Eukaryota</taxon>
        <taxon>Viridiplantae</taxon>
        <taxon>Streptophyta</taxon>
        <taxon>Embryophyta</taxon>
        <taxon>Tracheophyta</taxon>
        <taxon>Spermatophyta</taxon>
        <taxon>Magnoliopsida</taxon>
        <taxon>Liliopsida</taxon>
        <taxon>Poales</taxon>
        <taxon>Poaceae</taxon>
        <taxon>BOP clade</taxon>
        <taxon>Pooideae</taxon>
        <taxon>Triticodae</taxon>
        <taxon>Triticeae</taxon>
        <taxon>Triticinae</taxon>
        <taxon>Aegilops</taxon>
    </lineage>
</organism>
<proteinExistence type="predicted"/>
<accession>A0A452XG73</accession>
<dbReference type="Gramene" id="AET0Gv20140100.1">
    <property type="protein sequence ID" value="AET0Gv20140100.1"/>
    <property type="gene ID" value="AET0Gv20140100"/>
</dbReference>
<dbReference type="PANTHER" id="PTHR47718:SF18">
    <property type="entry name" value="PROTEIN FAR1-RELATED SEQUENCE 5-LIKE"/>
    <property type="match status" value="1"/>
</dbReference>
<dbReference type="STRING" id="200361.A0A452XG73"/>
<evidence type="ECO:0000259" key="1">
    <source>
        <dbReference type="Pfam" id="PF10551"/>
    </source>
</evidence>